<evidence type="ECO:0000313" key="1">
    <source>
        <dbReference type="EMBL" id="GFR87921.1"/>
    </source>
</evidence>
<comment type="caution">
    <text evidence="1">The sequence shown here is derived from an EMBL/GenBank/DDBJ whole genome shotgun (WGS) entry which is preliminary data.</text>
</comment>
<dbReference type="EMBL" id="BMAT01008556">
    <property type="protein sequence ID" value="GFR87921.1"/>
    <property type="molecule type" value="Genomic_DNA"/>
</dbReference>
<sequence>MNKIPFVISAGLLSHRVAVSEYGTNNLQRLKIKSRSNDCNTVLDPQHGFRSTSVFYKHLKPYFPAVTFAAGFQDGRTYERQLSVPVTDNRSGNDCHIVRILCKRLQQN</sequence>
<dbReference type="Proteomes" id="UP000762676">
    <property type="component" value="Unassembled WGS sequence"/>
</dbReference>
<keyword evidence="2" id="KW-1185">Reference proteome</keyword>
<organism evidence="1 2">
    <name type="scientific">Elysia marginata</name>
    <dbReference type="NCBI Taxonomy" id="1093978"/>
    <lineage>
        <taxon>Eukaryota</taxon>
        <taxon>Metazoa</taxon>
        <taxon>Spiralia</taxon>
        <taxon>Lophotrochozoa</taxon>
        <taxon>Mollusca</taxon>
        <taxon>Gastropoda</taxon>
        <taxon>Heterobranchia</taxon>
        <taxon>Euthyneura</taxon>
        <taxon>Panpulmonata</taxon>
        <taxon>Sacoglossa</taxon>
        <taxon>Placobranchoidea</taxon>
        <taxon>Plakobranchidae</taxon>
        <taxon>Elysia</taxon>
    </lineage>
</organism>
<dbReference type="AlphaFoldDB" id="A0AAV4GTQ4"/>
<evidence type="ECO:0000313" key="2">
    <source>
        <dbReference type="Proteomes" id="UP000762676"/>
    </source>
</evidence>
<protein>
    <submittedName>
        <fullName evidence="1">Uncharacterized protein</fullName>
    </submittedName>
</protein>
<name>A0AAV4GTQ4_9GAST</name>
<gene>
    <name evidence="1" type="ORF">ElyMa_004237100</name>
</gene>
<accession>A0AAV4GTQ4</accession>
<reference evidence="1 2" key="1">
    <citation type="journal article" date="2021" name="Elife">
        <title>Chloroplast acquisition without the gene transfer in kleptoplastic sea slugs, Plakobranchus ocellatus.</title>
        <authorList>
            <person name="Maeda T."/>
            <person name="Takahashi S."/>
            <person name="Yoshida T."/>
            <person name="Shimamura S."/>
            <person name="Takaki Y."/>
            <person name="Nagai Y."/>
            <person name="Toyoda A."/>
            <person name="Suzuki Y."/>
            <person name="Arimoto A."/>
            <person name="Ishii H."/>
            <person name="Satoh N."/>
            <person name="Nishiyama T."/>
            <person name="Hasebe M."/>
            <person name="Maruyama T."/>
            <person name="Minagawa J."/>
            <person name="Obokata J."/>
            <person name="Shigenobu S."/>
        </authorList>
    </citation>
    <scope>NUCLEOTIDE SEQUENCE [LARGE SCALE GENOMIC DNA]</scope>
</reference>
<proteinExistence type="predicted"/>